<proteinExistence type="inferred from homology"/>
<evidence type="ECO:0000256" key="4">
    <source>
        <dbReference type="ARBA" id="ARBA00022679"/>
    </source>
</evidence>
<accession>A0ABS2TC10</accession>
<feature type="binding site" evidence="6">
    <location>
        <position position="71"/>
    </location>
    <ligand>
        <name>S-adenosyl-L-methionine</name>
        <dbReference type="ChEBI" id="CHEBI:59789"/>
    </ligand>
</feature>
<reference evidence="8" key="1">
    <citation type="submission" date="2021-02" db="EMBL/GenBank/DDBJ databases">
        <title>Leucobacter sp. CX169.</title>
        <authorList>
            <person name="Cheng Y."/>
        </authorList>
    </citation>
    <scope>NUCLEOTIDE SEQUENCE [LARGE SCALE GENOMIC DNA]</scope>
    <source>
        <strain evidence="8">JY899</strain>
    </source>
</reference>
<comment type="subcellular location">
    <subcellularLocation>
        <location evidence="6">Cytoplasm</location>
    </subcellularLocation>
</comment>
<dbReference type="PIRSF" id="PIRSF003078">
    <property type="entry name" value="GidB"/>
    <property type="match status" value="1"/>
</dbReference>
<feature type="binding site" evidence="6">
    <location>
        <position position="76"/>
    </location>
    <ligand>
        <name>S-adenosyl-L-methionine</name>
        <dbReference type="ChEBI" id="CHEBI:59789"/>
    </ligand>
</feature>
<name>A0ABS2TC10_9ACTO</name>
<dbReference type="PANTHER" id="PTHR31760">
    <property type="entry name" value="S-ADENOSYL-L-METHIONINE-DEPENDENT METHYLTRANSFERASES SUPERFAMILY PROTEIN"/>
    <property type="match status" value="1"/>
</dbReference>
<dbReference type="EMBL" id="JAFFJS010000001">
    <property type="protein sequence ID" value="MBM9432175.1"/>
    <property type="molecule type" value="Genomic_DNA"/>
</dbReference>
<dbReference type="Gene3D" id="3.40.50.150">
    <property type="entry name" value="Vaccinia Virus protein VP39"/>
    <property type="match status" value="1"/>
</dbReference>
<dbReference type="Proteomes" id="UP000705983">
    <property type="component" value="Unassembled WGS sequence"/>
</dbReference>
<evidence type="ECO:0000256" key="2">
    <source>
        <dbReference type="ARBA" id="ARBA00022552"/>
    </source>
</evidence>
<evidence type="ECO:0000256" key="6">
    <source>
        <dbReference type="HAMAP-Rule" id="MF_00074"/>
    </source>
</evidence>
<keyword evidence="5 6" id="KW-0949">S-adenosyl-L-methionine</keyword>
<dbReference type="Pfam" id="PF02527">
    <property type="entry name" value="GidB"/>
    <property type="match status" value="1"/>
</dbReference>
<comment type="function">
    <text evidence="6">Specifically methylates the N7 position of guanine in position 518 of 16S rRNA.</text>
</comment>
<protein>
    <recommendedName>
        <fullName evidence="6">Ribosomal RNA small subunit methyltransferase G</fullName>
        <ecNumber evidence="6">2.1.1.-</ecNumber>
    </recommendedName>
    <alternativeName>
        <fullName evidence="6">16S rRNA 7-methylguanosine methyltransferase</fullName>
        <shortName evidence="6">16S rRNA m7G methyltransferase</shortName>
    </alternativeName>
</protein>
<comment type="caution">
    <text evidence="6">Lacks conserved residue(s) required for the propagation of feature annotation.</text>
</comment>
<keyword evidence="8" id="KW-1185">Reference proteome</keyword>
<dbReference type="SUPFAM" id="SSF53335">
    <property type="entry name" value="S-adenosyl-L-methionine-dependent methyltransferases"/>
    <property type="match status" value="1"/>
</dbReference>
<comment type="similarity">
    <text evidence="6">Belongs to the methyltransferase superfamily. RNA methyltransferase RsmG family.</text>
</comment>
<keyword evidence="3 6" id="KW-0489">Methyltransferase</keyword>
<evidence type="ECO:0000313" key="7">
    <source>
        <dbReference type="EMBL" id="MBM9432175.1"/>
    </source>
</evidence>
<sequence length="208" mass="23097">MRNDDTPSNGEELFGDSWSKLDRYAQMLWDHGEERGLIGPRELPRLWSRHILNSMAINDFVPERSIAIDIGSGSGLPGIVLATTRPDVHVHLVETMERRVVWLEEVSAALGLTNVTIHRKRIQDLHGEFQVQVVTARAVAALKKLVPMSMPVLKSGGMLVALKGERAELEIEEAKPAFKKNKISTVDLHVVSVPGTDEVTRVVVAKKK</sequence>
<gene>
    <name evidence="6 7" type="primary">rsmG</name>
    <name evidence="7" type="ORF">JVW63_00390</name>
</gene>
<evidence type="ECO:0000256" key="1">
    <source>
        <dbReference type="ARBA" id="ARBA00022490"/>
    </source>
</evidence>
<keyword evidence="4 6" id="KW-0808">Transferase</keyword>
<dbReference type="RefSeq" id="WP_182171898.1">
    <property type="nucleotide sequence ID" value="NZ_CP059676.1"/>
</dbReference>
<dbReference type="NCBIfam" id="TIGR00138">
    <property type="entry name" value="rsmG_gidB"/>
    <property type="match status" value="1"/>
</dbReference>
<comment type="caution">
    <text evidence="7">The sequence shown here is derived from an EMBL/GenBank/DDBJ whole genome shotgun (WGS) entry which is preliminary data.</text>
</comment>
<keyword evidence="2 6" id="KW-0698">rRNA processing</keyword>
<feature type="binding site" evidence="6">
    <location>
        <begin position="122"/>
        <end position="123"/>
    </location>
    <ligand>
        <name>S-adenosyl-L-methionine</name>
        <dbReference type="ChEBI" id="CHEBI:59789"/>
    </ligand>
</feature>
<dbReference type="EC" id="2.1.1.-" evidence="6"/>
<feature type="binding site" evidence="6">
    <location>
        <position position="137"/>
    </location>
    <ligand>
        <name>S-adenosyl-L-methionine</name>
        <dbReference type="ChEBI" id="CHEBI:59789"/>
    </ligand>
</feature>
<dbReference type="HAMAP" id="MF_00074">
    <property type="entry name" value="16SrRNA_methyltr_G"/>
    <property type="match status" value="1"/>
</dbReference>
<dbReference type="PANTHER" id="PTHR31760:SF0">
    <property type="entry name" value="S-ADENOSYL-L-METHIONINE-DEPENDENT METHYLTRANSFERASES SUPERFAMILY PROTEIN"/>
    <property type="match status" value="1"/>
</dbReference>
<dbReference type="InterPro" id="IPR003682">
    <property type="entry name" value="rRNA_ssu_MeTfrase_G"/>
</dbReference>
<evidence type="ECO:0000256" key="5">
    <source>
        <dbReference type="ARBA" id="ARBA00022691"/>
    </source>
</evidence>
<dbReference type="InterPro" id="IPR029063">
    <property type="entry name" value="SAM-dependent_MTases_sf"/>
</dbReference>
<organism evidence="7 8">
    <name type="scientific">Flaviflexus equikiangi</name>
    <dbReference type="NCBI Taxonomy" id="2758573"/>
    <lineage>
        <taxon>Bacteria</taxon>
        <taxon>Bacillati</taxon>
        <taxon>Actinomycetota</taxon>
        <taxon>Actinomycetes</taxon>
        <taxon>Actinomycetales</taxon>
        <taxon>Actinomycetaceae</taxon>
        <taxon>Flaviflexus</taxon>
    </lineage>
</organism>
<evidence type="ECO:0000313" key="8">
    <source>
        <dbReference type="Proteomes" id="UP000705983"/>
    </source>
</evidence>
<keyword evidence="1 6" id="KW-0963">Cytoplasm</keyword>
<evidence type="ECO:0000256" key="3">
    <source>
        <dbReference type="ARBA" id="ARBA00022603"/>
    </source>
</evidence>